<evidence type="ECO:0000256" key="3">
    <source>
        <dbReference type="ARBA" id="ARBA00022741"/>
    </source>
</evidence>
<accession>A0ABD5V7A6</accession>
<organism evidence="6 7">
    <name type="scientific">Halalkalicoccus tibetensis</name>
    <dbReference type="NCBI Taxonomy" id="175632"/>
    <lineage>
        <taxon>Archaea</taxon>
        <taxon>Methanobacteriati</taxon>
        <taxon>Methanobacteriota</taxon>
        <taxon>Stenosarchaea group</taxon>
        <taxon>Halobacteria</taxon>
        <taxon>Halobacteriales</taxon>
        <taxon>Halococcaceae</taxon>
        <taxon>Halalkalicoccus</taxon>
    </lineage>
</organism>
<dbReference type="InterPro" id="IPR003439">
    <property type="entry name" value="ABC_transporter-like_ATP-bd"/>
</dbReference>
<dbReference type="Proteomes" id="UP001596312">
    <property type="component" value="Unassembled WGS sequence"/>
</dbReference>
<keyword evidence="4 6" id="KW-0067">ATP-binding</keyword>
<dbReference type="AlphaFoldDB" id="A0ABD5V7A6"/>
<dbReference type="PANTHER" id="PTHR42711">
    <property type="entry name" value="ABC TRANSPORTER ATP-BINDING PROTEIN"/>
    <property type="match status" value="1"/>
</dbReference>
<dbReference type="CDD" id="cd03230">
    <property type="entry name" value="ABC_DR_subfamily_A"/>
    <property type="match status" value="1"/>
</dbReference>
<reference evidence="6 7" key="1">
    <citation type="journal article" date="2019" name="Int. J. Syst. Evol. Microbiol.">
        <title>The Global Catalogue of Microorganisms (GCM) 10K type strain sequencing project: providing services to taxonomists for standard genome sequencing and annotation.</title>
        <authorList>
            <consortium name="The Broad Institute Genomics Platform"/>
            <consortium name="The Broad Institute Genome Sequencing Center for Infectious Disease"/>
            <person name="Wu L."/>
            <person name="Ma J."/>
        </authorList>
    </citation>
    <scope>NUCLEOTIDE SEQUENCE [LARGE SCALE GENOMIC DNA]</scope>
    <source>
        <strain evidence="6 7">CGMCC 1.3240</strain>
    </source>
</reference>
<evidence type="ECO:0000256" key="2">
    <source>
        <dbReference type="ARBA" id="ARBA00022448"/>
    </source>
</evidence>
<dbReference type="Pfam" id="PF00005">
    <property type="entry name" value="ABC_tran"/>
    <property type="match status" value="1"/>
</dbReference>
<dbReference type="InterPro" id="IPR027417">
    <property type="entry name" value="P-loop_NTPase"/>
</dbReference>
<dbReference type="EMBL" id="JBHSXQ010000006">
    <property type="protein sequence ID" value="MFC6906949.1"/>
    <property type="molecule type" value="Genomic_DNA"/>
</dbReference>
<protein>
    <submittedName>
        <fullName evidence="6">ABC transporter ATP-binding protein</fullName>
    </submittedName>
</protein>
<comment type="caution">
    <text evidence="6">The sequence shown here is derived from an EMBL/GenBank/DDBJ whole genome shotgun (WGS) entry which is preliminary data.</text>
</comment>
<dbReference type="InterPro" id="IPR003593">
    <property type="entry name" value="AAA+_ATPase"/>
</dbReference>
<evidence type="ECO:0000313" key="6">
    <source>
        <dbReference type="EMBL" id="MFC6906949.1"/>
    </source>
</evidence>
<evidence type="ECO:0000259" key="5">
    <source>
        <dbReference type="PROSITE" id="PS50893"/>
    </source>
</evidence>
<keyword evidence="2" id="KW-0813">Transport</keyword>
<dbReference type="SUPFAM" id="SSF52540">
    <property type="entry name" value="P-loop containing nucleoside triphosphate hydrolases"/>
    <property type="match status" value="1"/>
</dbReference>
<keyword evidence="3" id="KW-0547">Nucleotide-binding</keyword>
<dbReference type="InterPro" id="IPR050763">
    <property type="entry name" value="ABC_transporter_ATP-binding"/>
</dbReference>
<evidence type="ECO:0000256" key="4">
    <source>
        <dbReference type="ARBA" id="ARBA00022840"/>
    </source>
</evidence>
<dbReference type="RefSeq" id="WP_340605528.1">
    <property type="nucleotide sequence ID" value="NZ_JBBMXV010000006.1"/>
</dbReference>
<dbReference type="GO" id="GO:0005524">
    <property type="term" value="F:ATP binding"/>
    <property type="evidence" value="ECO:0007669"/>
    <property type="project" value="UniProtKB-KW"/>
</dbReference>
<evidence type="ECO:0000313" key="7">
    <source>
        <dbReference type="Proteomes" id="UP001596312"/>
    </source>
</evidence>
<dbReference type="SMART" id="SM00382">
    <property type="entry name" value="AAA"/>
    <property type="match status" value="1"/>
</dbReference>
<gene>
    <name evidence="6" type="ORF">ACFQGH_17290</name>
</gene>
<proteinExistence type="inferred from homology"/>
<feature type="domain" description="ABC transporter" evidence="5">
    <location>
        <begin position="17"/>
        <end position="253"/>
    </location>
</feature>
<sequence length="328" mass="36561">MEATSTADRDTTIDPAIEVDGLTKTFGSSDDSVVAVEDVSFTIHPGSVVGVLGPNGAGKTTTIKSILGLIRPDKGTVYIDGVNIAERPQEAFSRVDAMLEGARNDYWRLTIRENLRYFATIGGDNPDVVADRHDRLLNKLDLAEKADEPVRDLSRGMKQKVSLASVLASDVSVAFLDEPTLGLDIESSLTLRQELGRIVEDRGLTVVLSSHDMDVIEDVCDRVIIMNDGQIIVDNEVEELLEKVETQRYRITVREASQKAMSTLDGRYQITNCERFDKRTRFELTATNEIFYQLTRDLEQADLTLDTIETIQPDLEEIFLEITEEDTS</sequence>
<dbReference type="PANTHER" id="PTHR42711:SF5">
    <property type="entry name" value="ABC TRANSPORTER ATP-BINDING PROTEIN NATA"/>
    <property type="match status" value="1"/>
</dbReference>
<evidence type="ECO:0000256" key="1">
    <source>
        <dbReference type="ARBA" id="ARBA00005417"/>
    </source>
</evidence>
<keyword evidence="7" id="KW-1185">Reference proteome</keyword>
<dbReference type="Gene3D" id="3.40.50.300">
    <property type="entry name" value="P-loop containing nucleotide triphosphate hydrolases"/>
    <property type="match status" value="1"/>
</dbReference>
<name>A0ABD5V7A6_9EURY</name>
<dbReference type="PROSITE" id="PS50893">
    <property type="entry name" value="ABC_TRANSPORTER_2"/>
    <property type="match status" value="1"/>
</dbReference>
<comment type="similarity">
    <text evidence="1">Belongs to the ABC transporter superfamily.</text>
</comment>